<dbReference type="PANTHER" id="PTHR43581:SF3">
    <property type="entry name" value="AAA+ ATPASE DOMAIN-CONTAINING PROTEIN"/>
    <property type="match status" value="1"/>
</dbReference>
<name>H6QA69_PYROT</name>
<dbReference type="AlphaFoldDB" id="H6QA69"/>
<dbReference type="Pfam" id="PF13304">
    <property type="entry name" value="AAA_21"/>
    <property type="match status" value="1"/>
</dbReference>
<sequence length="274" mass="30978">MRLQIVKLKHLQDVVVEGKKVVLYGPNGGGKSTLIHLLLFVLPKLTASKLGEEELYNKDVLPSPVFESASAVVELDGLDISLEGRNVEVRRNDFKWRGDVFAEWPRLLNAAVWHIDEASVKYRGARECEDAPIEASGGFNISYLCPQLAKKLVFYGDVYYEKAQVGDKWLPIRRLSYGQRRHLAIQAALHMGDFVFIENFEAGLHVDYLIHLLDIASEVDNVVVLETHSGLVLKLAKMGGFRLYRLDEGKPAEIVDLSDDKMFRKELEYLVVPI</sequence>
<evidence type="ECO:0000313" key="3">
    <source>
        <dbReference type="Proteomes" id="UP000009062"/>
    </source>
</evidence>
<dbReference type="InterPro" id="IPR027417">
    <property type="entry name" value="P-loop_NTPase"/>
</dbReference>
<organism evidence="2 3">
    <name type="scientific">Pyrobaculum oguniense (strain DSM 13380 / JCM 10595 / TE7)</name>
    <dbReference type="NCBI Taxonomy" id="698757"/>
    <lineage>
        <taxon>Archaea</taxon>
        <taxon>Thermoproteota</taxon>
        <taxon>Thermoprotei</taxon>
        <taxon>Thermoproteales</taxon>
        <taxon>Thermoproteaceae</taxon>
        <taxon>Pyrobaculum</taxon>
    </lineage>
</organism>
<dbReference type="PANTHER" id="PTHR43581">
    <property type="entry name" value="ATP/GTP PHOSPHATASE"/>
    <property type="match status" value="1"/>
</dbReference>
<dbReference type="eggNOG" id="arCOG00188">
    <property type="taxonomic scope" value="Archaea"/>
</dbReference>
<dbReference type="EMBL" id="CP003316">
    <property type="protein sequence ID" value="AFA39191.1"/>
    <property type="molecule type" value="Genomic_DNA"/>
</dbReference>
<dbReference type="Proteomes" id="UP000009062">
    <property type="component" value="Chromosome"/>
</dbReference>
<dbReference type="InterPro" id="IPR051396">
    <property type="entry name" value="Bact_Antivir_Def_Nuclease"/>
</dbReference>
<dbReference type="STRING" id="698757.Pogu_1164"/>
<dbReference type="Gene3D" id="3.40.50.300">
    <property type="entry name" value="P-loop containing nucleotide triphosphate hydrolases"/>
    <property type="match status" value="1"/>
</dbReference>
<gene>
    <name evidence="2" type="ordered locus">Pogu_1164</name>
</gene>
<dbReference type="eggNOG" id="arCOG05422">
    <property type="taxonomic scope" value="Archaea"/>
</dbReference>
<dbReference type="GO" id="GO:0005524">
    <property type="term" value="F:ATP binding"/>
    <property type="evidence" value="ECO:0007669"/>
    <property type="project" value="InterPro"/>
</dbReference>
<dbReference type="KEGG" id="pog:Pogu_1164"/>
<evidence type="ECO:0000313" key="2">
    <source>
        <dbReference type="EMBL" id="AFA39191.1"/>
    </source>
</evidence>
<proteinExistence type="predicted"/>
<dbReference type="HOGENOM" id="CLU_907985_0_0_2"/>
<dbReference type="InterPro" id="IPR003959">
    <property type="entry name" value="ATPase_AAA_core"/>
</dbReference>
<dbReference type="SUPFAM" id="SSF52540">
    <property type="entry name" value="P-loop containing nucleoside triphosphate hydrolases"/>
    <property type="match status" value="1"/>
</dbReference>
<accession>H6QA69</accession>
<dbReference type="GO" id="GO:0016887">
    <property type="term" value="F:ATP hydrolysis activity"/>
    <property type="evidence" value="ECO:0007669"/>
    <property type="project" value="InterPro"/>
</dbReference>
<evidence type="ECO:0000259" key="1">
    <source>
        <dbReference type="Pfam" id="PF13304"/>
    </source>
</evidence>
<keyword evidence="3" id="KW-1185">Reference proteome</keyword>
<feature type="domain" description="ATPase AAA-type core" evidence="1">
    <location>
        <begin position="21"/>
        <end position="232"/>
    </location>
</feature>
<protein>
    <recommendedName>
        <fullName evidence="1">ATPase AAA-type core domain-containing protein</fullName>
    </recommendedName>
</protein>
<reference evidence="2 3" key="1">
    <citation type="journal article" date="2012" name="Stand. Genomic Sci.">
        <title>Complete genome sequence of Pyrobaculum oguniense.</title>
        <authorList>
            <person name="Bernick D.L."/>
            <person name="Karplus K."/>
            <person name="Lui L.M."/>
            <person name="Coker J.K."/>
            <person name="Murphy J.N."/>
            <person name="Chan P.P."/>
            <person name="Cozen A.E."/>
            <person name="Lowe T.M."/>
        </authorList>
    </citation>
    <scope>NUCLEOTIDE SEQUENCE [LARGE SCALE GENOMIC DNA]</scope>
    <source>
        <strain evidence="2 3">TE7</strain>
    </source>
</reference>